<feature type="region of interest" description="Disordered" evidence="1">
    <location>
        <begin position="45"/>
        <end position="80"/>
    </location>
</feature>
<evidence type="ECO:0000313" key="2">
    <source>
        <dbReference type="EMBL" id="PTQ47624.1"/>
    </source>
</evidence>
<reference evidence="3" key="1">
    <citation type="journal article" date="2017" name="Cell">
        <title>Insights into land plant evolution garnered from the Marchantia polymorpha genome.</title>
        <authorList>
            <person name="Bowman J.L."/>
            <person name="Kohchi T."/>
            <person name="Yamato K.T."/>
            <person name="Jenkins J."/>
            <person name="Shu S."/>
            <person name="Ishizaki K."/>
            <person name="Yamaoka S."/>
            <person name="Nishihama R."/>
            <person name="Nakamura Y."/>
            <person name="Berger F."/>
            <person name="Adam C."/>
            <person name="Aki S.S."/>
            <person name="Althoff F."/>
            <person name="Araki T."/>
            <person name="Arteaga-Vazquez M.A."/>
            <person name="Balasubrmanian S."/>
            <person name="Barry K."/>
            <person name="Bauer D."/>
            <person name="Boehm C.R."/>
            <person name="Briginshaw L."/>
            <person name="Caballero-Perez J."/>
            <person name="Catarino B."/>
            <person name="Chen F."/>
            <person name="Chiyoda S."/>
            <person name="Chovatia M."/>
            <person name="Davies K.M."/>
            <person name="Delmans M."/>
            <person name="Demura T."/>
            <person name="Dierschke T."/>
            <person name="Dolan L."/>
            <person name="Dorantes-Acosta A.E."/>
            <person name="Eklund D.M."/>
            <person name="Florent S.N."/>
            <person name="Flores-Sandoval E."/>
            <person name="Fujiyama A."/>
            <person name="Fukuzawa H."/>
            <person name="Galik B."/>
            <person name="Grimanelli D."/>
            <person name="Grimwood J."/>
            <person name="Grossniklaus U."/>
            <person name="Hamada T."/>
            <person name="Haseloff J."/>
            <person name="Hetherington A.J."/>
            <person name="Higo A."/>
            <person name="Hirakawa Y."/>
            <person name="Hundley H.N."/>
            <person name="Ikeda Y."/>
            <person name="Inoue K."/>
            <person name="Inoue S.I."/>
            <person name="Ishida S."/>
            <person name="Jia Q."/>
            <person name="Kakita M."/>
            <person name="Kanazawa T."/>
            <person name="Kawai Y."/>
            <person name="Kawashima T."/>
            <person name="Kennedy M."/>
            <person name="Kinose K."/>
            <person name="Kinoshita T."/>
            <person name="Kohara Y."/>
            <person name="Koide E."/>
            <person name="Komatsu K."/>
            <person name="Kopischke S."/>
            <person name="Kubo M."/>
            <person name="Kyozuka J."/>
            <person name="Lagercrantz U."/>
            <person name="Lin S.S."/>
            <person name="Lindquist E."/>
            <person name="Lipzen A.M."/>
            <person name="Lu C.W."/>
            <person name="De Luna E."/>
            <person name="Martienssen R.A."/>
            <person name="Minamino N."/>
            <person name="Mizutani M."/>
            <person name="Mizutani M."/>
            <person name="Mochizuki N."/>
            <person name="Monte I."/>
            <person name="Mosher R."/>
            <person name="Nagasaki H."/>
            <person name="Nakagami H."/>
            <person name="Naramoto S."/>
            <person name="Nishitani K."/>
            <person name="Ohtani M."/>
            <person name="Okamoto T."/>
            <person name="Okumura M."/>
            <person name="Phillips J."/>
            <person name="Pollak B."/>
            <person name="Reinders A."/>
            <person name="Rovekamp M."/>
            <person name="Sano R."/>
            <person name="Sawa S."/>
            <person name="Schmid M.W."/>
            <person name="Shirakawa M."/>
            <person name="Solano R."/>
            <person name="Spunde A."/>
            <person name="Suetsugu N."/>
            <person name="Sugano S."/>
            <person name="Sugiyama A."/>
            <person name="Sun R."/>
            <person name="Suzuki Y."/>
            <person name="Takenaka M."/>
            <person name="Takezawa D."/>
            <person name="Tomogane H."/>
            <person name="Tsuzuki M."/>
            <person name="Ueda T."/>
            <person name="Umeda M."/>
            <person name="Ward J.M."/>
            <person name="Watanabe Y."/>
            <person name="Yazaki K."/>
            <person name="Yokoyama R."/>
            <person name="Yoshitake Y."/>
            <person name="Yotsui I."/>
            <person name="Zachgo S."/>
            <person name="Schmutz J."/>
        </authorList>
    </citation>
    <scope>NUCLEOTIDE SEQUENCE [LARGE SCALE GENOMIC DNA]</scope>
    <source>
        <strain evidence="3">Tak-1</strain>
    </source>
</reference>
<proteinExistence type="predicted"/>
<dbReference type="Proteomes" id="UP000244005">
    <property type="component" value="Unassembled WGS sequence"/>
</dbReference>
<keyword evidence="3" id="KW-1185">Reference proteome</keyword>
<name>A0A2R6XND1_MARPO</name>
<sequence>MPSAQIDLRRSPAVDVRGDRSPRAWASNVGWRGYDRFLNVGSVRAHSRDTAQAQGRGKCRARRARKDDHLGPKRSSRRNSLLRALTRSPFGLSLSRRLWRRFYGGGREVQSQALLRRDEVGDVETMGISGSDPDGNRSGWPIRRRACLYDAVRLSSARKASDSWPCNEQREQSRAASARATSEAVSSAVQPRTSDDRRR</sequence>
<dbReference type="EMBL" id="KZ772679">
    <property type="protein sequence ID" value="PTQ47624.1"/>
    <property type="molecule type" value="Genomic_DNA"/>
</dbReference>
<dbReference type="AlphaFoldDB" id="A0A2R6XND1"/>
<feature type="compositionally biased region" description="Low complexity" evidence="1">
    <location>
        <begin position="174"/>
        <end position="189"/>
    </location>
</feature>
<gene>
    <name evidence="2" type="ORF">MARPO_0007s0074</name>
</gene>
<accession>A0A2R6XND1</accession>
<protein>
    <submittedName>
        <fullName evidence="2">Uncharacterized protein</fullName>
    </submittedName>
</protein>
<evidence type="ECO:0000313" key="3">
    <source>
        <dbReference type="Proteomes" id="UP000244005"/>
    </source>
</evidence>
<evidence type="ECO:0000256" key="1">
    <source>
        <dbReference type="SAM" id="MobiDB-lite"/>
    </source>
</evidence>
<feature type="region of interest" description="Disordered" evidence="1">
    <location>
        <begin position="157"/>
        <end position="199"/>
    </location>
</feature>
<organism evidence="2 3">
    <name type="scientific">Marchantia polymorpha</name>
    <name type="common">Common liverwort</name>
    <name type="synonym">Marchantia aquatica</name>
    <dbReference type="NCBI Taxonomy" id="3197"/>
    <lineage>
        <taxon>Eukaryota</taxon>
        <taxon>Viridiplantae</taxon>
        <taxon>Streptophyta</taxon>
        <taxon>Embryophyta</taxon>
        <taxon>Marchantiophyta</taxon>
        <taxon>Marchantiopsida</taxon>
        <taxon>Marchantiidae</taxon>
        <taxon>Marchantiales</taxon>
        <taxon>Marchantiaceae</taxon>
        <taxon>Marchantia</taxon>
    </lineage>
</organism>